<comment type="caution">
    <text evidence="3">The sequence shown here is derived from an EMBL/GenBank/DDBJ whole genome shotgun (WGS) entry which is preliminary data.</text>
</comment>
<dbReference type="InterPro" id="IPR040285">
    <property type="entry name" value="ProX/PRXD1"/>
</dbReference>
<dbReference type="InterPro" id="IPR036754">
    <property type="entry name" value="YbaK/aa-tRNA-synt-asso_dom_sf"/>
</dbReference>
<evidence type="ECO:0000259" key="2">
    <source>
        <dbReference type="Pfam" id="PF04073"/>
    </source>
</evidence>
<dbReference type="Gene3D" id="3.90.960.10">
    <property type="entry name" value="YbaK/aminoacyl-tRNA synthetase-associated domain"/>
    <property type="match status" value="1"/>
</dbReference>
<dbReference type="InterPro" id="IPR007214">
    <property type="entry name" value="YbaK/aa-tRNA-synth-assoc-dom"/>
</dbReference>
<sequence>MQPDLAALFSRLGICPVRHEHEAVFTCEAAAALDIAMDGLPTKNLFLKDRKGRRHFLVVMHDAQRLDLKWLAGALDTDSLSFASAERLDRHLASTPGSVSLLDILCDRAQAVELVIDATLWQGEALQCHPYTNTATLVMALADVRRLLDDAGRSVRVIEFPA</sequence>
<reference evidence="3 4" key="1">
    <citation type="submission" date="2024-07" db="EMBL/GenBank/DDBJ databases">
        <title>Uliginosibacterium paludis KCTC:42655.</title>
        <authorList>
            <person name="Kim M.K."/>
        </authorList>
    </citation>
    <scope>NUCLEOTIDE SEQUENCE [LARGE SCALE GENOMIC DNA]</scope>
    <source>
        <strain evidence="3 4">KCTC 42655</strain>
    </source>
</reference>
<evidence type="ECO:0000313" key="3">
    <source>
        <dbReference type="EMBL" id="MET1489586.1"/>
    </source>
</evidence>
<accession>A0ABV2CNU7</accession>
<keyword evidence="4" id="KW-1185">Reference proteome</keyword>
<comment type="similarity">
    <text evidence="1">Belongs to the PRORSD1 family.</text>
</comment>
<protein>
    <submittedName>
        <fullName evidence="3">Prolyl-tRNA synthetase associated domain-containing protein</fullName>
    </submittedName>
</protein>
<dbReference type="Proteomes" id="UP001548590">
    <property type="component" value="Unassembled WGS sequence"/>
</dbReference>
<dbReference type="Pfam" id="PF04073">
    <property type="entry name" value="tRNA_edit"/>
    <property type="match status" value="1"/>
</dbReference>
<dbReference type="EMBL" id="JBEWLZ010000003">
    <property type="protein sequence ID" value="MET1489586.1"/>
    <property type="molecule type" value="Genomic_DNA"/>
</dbReference>
<name>A0ABV2CNU7_9RHOO</name>
<organism evidence="3 4">
    <name type="scientific">Uliginosibacterium paludis</name>
    <dbReference type="NCBI Taxonomy" id="1615952"/>
    <lineage>
        <taxon>Bacteria</taxon>
        <taxon>Pseudomonadati</taxon>
        <taxon>Pseudomonadota</taxon>
        <taxon>Betaproteobacteria</taxon>
        <taxon>Rhodocyclales</taxon>
        <taxon>Zoogloeaceae</taxon>
        <taxon>Uliginosibacterium</taxon>
    </lineage>
</organism>
<dbReference type="SUPFAM" id="SSF55826">
    <property type="entry name" value="YbaK/ProRS associated domain"/>
    <property type="match status" value="1"/>
</dbReference>
<gene>
    <name evidence="3" type="ORF">ABVT11_07080</name>
</gene>
<dbReference type="CDD" id="cd04335">
    <property type="entry name" value="PrdX_deacylase"/>
    <property type="match status" value="1"/>
</dbReference>
<proteinExistence type="inferred from homology"/>
<feature type="domain" description="YbaK/aminoacyl-tRNA synthetase-associated" evidence="2">
    <location>
        <begin position="21"/>
        <end position="147"/>
    </location>
</feature>
<evidence type="ECO:0000313" key="4">
    <source>
        <dbReference type="Proteomes" id="UP001548590"/>
    </source>
</evidence>
<dbReference type="PANTHER" id="PTHR31423">
    <property type="entry name" value="YBAK DOMAIN-CONTAINING PROTEIN"/>
    <property type="match status" value="1"/>
</dbReference>
<evidence type="ECO:0000256" key="1">
    <source>
        <dbReference type="ARBA" id="ARBA00010201"/>
    </source>
</evidence>
<dbReference type="RefSeq" id="WP_345925214.1">
    <property type="nucleotide sequence ID" value="NZ_JBDIVF010000002.1"/>
</dbReference>
<dbReference type="PANTHER" id="PTHR31423:SF3">
    <property type="entry name" value="PROLYL-TRNA SYNTHETASE ASSOCIATED DOMAIN-CONTAINING PROTEIN 1-RELATED"/>
    <property type="match status" value="1"/>
</dbReference>